<accession>A0ABX5MQL0</accession>
<gene>
    <name evidence="2" type="ORF">C7400_11031</name>
</gene>
<dbReference type="EMBL" id="QJJV01000010">
    <property type="protein sequence ID" value="PXX15241.1"/>
    <property type="molecule type" value="Genomic_DNA"/>
</dbReference>
<proteinExistence type="predicted"/>
<keyword evidence="1" id="KW-0812">Transmembrane</keyword>
<name>A0ABX5MQL0_9BURK</name>
<sequence>MLYLKHALGGIGRSVSSTARIAFAQAGGAARWRKAALYAGMFLLPGGSVAVVLMLWADRRRARSNSASKTASKAAAASAKSEAAPASATGRLLCAAGCRNDA</sequence>
<evidence type="ECO:0000256" key="1">
    <source>
        <dbReference type="SAM" id="Phobius"/>
    </source>
</evidence>
<keyword evidence="3" id="KW-1185">Reference proteome</keyword>
<feature type="transmembrane region" description="Helical" evidence="1">
    <location>
        <begin position="35"/>
        <end position="56"/>
    </location>
</feature>
<comment type="caution">
    <text evidence="2">The sequence shown here is derived from an EMBL/GenBank/DDBJ whole genome shotgun (WGS) entry which is preliminary data.</text>
</comment>
<evidence type="ECO:0000313" key="3">
    <source>
        <dbReference type="Proteomes" id="UP000247515"/>
    </source>
</evidence>
<keyword evidence="1" id="KW-0472">Membrane</keyword>
<evidence type="ECO:0008006" key="4">
    <source>
        <dbReference type="Google" id="ProtNLM"/>
    </source>
</evidence>
<dbReference type="RefSeq" id="WP_110327836.1">
    <property type="nucleotide sequence ID" value="NZ_CADFGS010000002.1"/>
</dbReference>
<evidence type="ECO:0000313" key="2">
    <source>
        <dbReference type="EMBL" id="PXX15241.1"/>
    </source>
</evidence>
<reference evidence="2 3" key="1">
    <citation type="submission" date="2018-05" db="EMBL/GenBank/DDBJ databases">
        <title>Genomic Encyclopedia of Type Strains, Phase IV (KMG-V): Genome sequencing to study the core and pangenomes of soil and plant-associated prokaryotes.</title>
        <authorList>
            <person name="Whitman W."/>
        </authorList>
    </citation>
    <scope>NUCLEOTIDE SEQUENCE [LARGE SCALE GENOMIC DNA]</scope>
    <source>
        <strain evidence="2 3">SIr-6563</strain>
    </source>
</reference>
<protein>
    <recommendedName>
        <fullName evidence="4">Multidrug ABC transporter ATPase</fullName>
    </recommendedName>
</protein>
<dbReference type="Proteomes" id="UP000247515">
    <property type="component" value="Unassembled WGS sequence"/>
</dbReference>
<organism evidence="2 3">
    <name type="scientific">Paraburkholderia tropica</name>
    <dbReference type="NCBI Taxonomy" id="92647"/>
    <lineage>
        <taxon>Bacteria</taxon>
        <taxon>Pseudomonadati</taxon>
        <taxon>Pseudomonadota</taxon>
        <taxon>Betaproteobacteria</taxon>
        <taxon>Burkholderiales</taxon>
        <taxon>Burkholderiaceae</taxon>
        <taxon>Paraburkholderia</taxon>
    </lineage>
</organism>
<keyword evidence="1" id="KW-1133">Transmembrane helix</keyword>